<dbReference type="AlphaFoldDB" id="A0A6P6FFA3"/>
<dbReference type="OrthoDB" id="10344131at2759"/>
<name>A0A6P6FFA3_BOMIM</name>
<reference evidence="2" key="1">
    <citation type="submission" date="2025-08" db="UniProtKB">
        <authorList>
            <consortium name="RefSeq"/>
        </authorList>
    </citation>
    <scope>IDENTIFICATION</scope>
</reference>
<protein>
    <submittedName>
        <fullName evidence="2">Uncharacterized protein LOC105681327</fullName>
    </submittedName>
</protein>
<keyword evidence="1" id="KW-1185">Reference proteome</keyword>
<organism evidence="1 2">
    <name type="scientific">Bombus impatiens</name>
    <name type="common">Bumblebee</name>
    <dbReference type="NCBI Taxonomy" id="132113"/>
    <lineage>
        <taxon>Eukaryota</taxon>
        <taxon>Metazoa</taxon>
        <taxon>Ecdysozoa</taxon>
        <taxon>Arthropoda</taxon>
        <taxon>Hexapoda</taxon>
        <taxon>Insecta</taxon>
        <taxon>Pterygota</taxon>
        <taxon>Neoptera</taxon>
        <taxon>Endopterygota</taxon>
        <taxon>Hymenoptera</taxon>
        <taxon>Apocrita</taxon>
        <taxon>Aculeata</taxon>
        <taxon>Apoidea</taxon>
        <taxon>Anthophila</taxon>
        <taxon>Apidae</taxon>
        <taxon>Bombus</taxon>
        <taxon>Pyrobombus</taxon>
    </lineage>
</organism>
<gene>
    <name evidence="2" type="primary">LOC105681327</name>
</gene>
<evidence type="ECO:0000313" key="2">
    <source>
        <dbReference type="RefSeq" id="XP_024226277.1"/>
    </source>
</evidence>
<proteinExistence type="predicted"/>
<dbReference type="GeneID" id="105681327"/>
<evidence type="ECO:0000313" key="1">
    <source>
        <dbReference type="Proteomes" id="UP000515180"/>
    </source>
</evidence>
<sequence length="182" mass="20920">RRIPRTRATFAQCVRELVKVDRNTNEDLVPDHGMCRMKRGRRRGLSGKCLLRGSLKVKGSTWTSGTSGLSWPINARRKHTQNLLSILIDTKSETNAKPRPELAAGFSCIKRIHNGFWLQNQRQDIRRDSQSSFVASQFPLMLSGLAIDAVHLIRHRRVPPRLGPFVTSVRWNWIMDDRRLRG</sequence>
<dbReference type="KEGG" id="bim:105681327"/>
<accession>A0A6P6FFA3</accession>
<feature type="non-terminal residue" evidence="2">
    <location>
        <position position="1"/>
    </location>
</feature>
<dbReference type="RefSeq" id="XP_024226277.1">
    <property type="nucleotide sequence ID" value="XM_024370509.2"/>
</dbReference>
<dbReference type="Proteomes" id="UP000515180">
    <property type="component" value="Unplaced"/>
</dbReference>